<dbReference type="GeneID" id="54302955"/>
<sequence length="206" mass="24113">MYLLFFLRHLMQTEDYVLGRPSVKLRKIEAIAIACFFSAYLYSGNKHGPVLLRGVFAKLSKRFTSWQMVVITVLWLYSGRNFSKIIGHARPEPLENIYTPSYFRTIWITTALDAGFWTAMPIGSKWFRDLCSITFTAYYMVSTDQAEEKVRKVRATLTLDQIRASWEKNTSPYISTLTKLLRPCQMRYPRGLSAYRGRKTLHTRRR</sequence>
<name>A0A6A6AVK1_9PEZI</name>
<dbReference type="AlphaFoldDB" id="A0A6A6AVK1"/>
<dbReference type="PANTHER" id="PTHR23025:SF3">
    <property type="entry name" value="HORMONE-SENSITIVE LIPASE"/>
    <property type="match status" value="1"/>
</dbReference>
<dbReference type="PANTHER" id="PTHR23025">
    <property type="entry name" value="TRIACYLGLYCEROL LIPASE"/>
    <property type="match status" value="1"/>
</dbReference>
<dbReference type="Proteomes" id="UP000799438">
    <property type="component" value="Unassembled WGS sequence"/>
</dbReference>
<dbReference type="GO" id="GO:0005829">
    <property type="term" value="C:cytosol"/>
    <property type="evidence" value="ECO:0007669"/>
    <property type="project" value="TreeGrafter"/>
</dbReference>
<protein>
    <submittedName>
        <fullName evidence="1">Uncharacterized protein</fullName>
    </submittedName>
</protein>
<dbReference type="OrthoDB" id="5570009at2759"/>
<gene>
    <name evidence="1" type="ORF">K452DRAFT_345273</name>
</gene>
<dbReference type="GO" id="GO:0004806">
    <property type="term" value="F:triacylglycerol lipase activity"/>
    <property type="evidence" value="ECO:0007669"/>
    <property type="project" value="TreeGrafter"/>
</dbReference>
<dbReference type="EMBL" id="ML995541">
    <property type="protein sequence ID" value="KAF2135969.1"/>
    <property type="molecule type" value="Genomic_DNA"/>
</dbReference>
<dbReference type="GO" id="GO:0019433">
    <property type="term" value="P:triglyceride catabolic process"/>
    <property type="evidence" value="ECO:0007669"/>
    <property type="project" value="TreeGrafter"/>
</dbReference>
<reference evidence="1" key="1">
    <citation type="journal article" date="2020" name="Stud. Mycol.">
        <title>101 Dothideomycetes genomes: a test case for predicting lifestyles and emergence of pathogens.</title>
        <authorList>
            <person name="Haridas S."/>
            <person name="Albert R."/>
            <person name="Binder M."/>
            <person name="Bloem J."/>
            <person name="Labutti K."/>
            <person name="Salamov A."/>
            <person name="Andreopoulos B."/>
            <person name="Baker S."/>
            <person name="Barry K."/>
            <person name="Bills G."/>
            <person name="Bluhm B."/>
            <person name="Cannon C."/>
            <person name="Castanera R."/>
            <person name="Culley D."/>
            <person name="Daum C."/>
            <person name="Ezra D."/>
            <person name="Gonzalez J."/>
            <person name="Henrissat B."/>
            <person name="Kuo A."/>
            <person name="Liang C."/>
            <person name="Lipzen A."/>
            <person name="Lutzoni F."/>
            <person name="Magnuson J."/>
            <person name="Mondo S."/>
            <person name="Nolan M."/>
            <person name="Ohm R."/>
            <person name="Pangilinan J."/>
            <person name="Park H.-J."/>
            <person name="Ramirez L."/>
            <person name="Alfaro M."/>
            <person name="Sun H."/>
            <person name="Tritt A."/>
            <person name="Yoshinaga Y."/>
            <person name="Zwiers L.-H."/>
            <person name="Turgeon B."/>
            <person name="Goodwin S."/>
            <person name="Spatafora J."/>
            <person name="Crous P."/>
            <person name="Grigoriev I."/>
        </authorList>
    </citation>
    <scope>NUCLEOTIDE SEQUENCE</scope>
    <source>
        <strain evidence="1">CBS 121167</strain>
    </source>
</reference>
<dbReference type="RefSeq" id="XP_033391687.1">
    <property type="nucleotide sequence ID" value="XM_033545447.1"/>
</dbReference>
<organism evidence="1 2">
    <name type="scientific">Aplosporella prunicola CBS 121167</name>
    <dbReference type="NCBI Taxonomy" id="1176127"/>
    <lineage>
        <taxon>Eukaryota</taxon>
        <taxon>Fungi</taxon>
        <taxon>Dikarya</taxon>
        <taxon>Ascomycota</taxon>
        <taxon>Pezizomycotina</taxon>
        <taxon>Dothideomycetes</taxon>
        <taxon>Dothideomycetes incertae sedis</taxon>
        <taxon>Botryosphaeriales</taxon>
        <taxon>Aplosporellaceae</taxon>
        <taxon>Aplosporella</taxon>
    </lineage>
</organism>
<keyword evidence="2" id="KW-1185">Reference proteome</keyword>
<evidence type="ECO:0000313" key="1">
    <source>
        <dbReference type="EMBL" id="KAF2135969.1"/>
    </source>
</evidence>
<accession>A0A6A6AVK1</accession>
<evidence type="ECO:0000313" key="2">
    <source>
        <dbReference type="Proteomes" id="UP000799438"/>
    </source>
</evidence>
<proteinExistence type="predicted"/>
<dbReference type="GO" id="GO:0004771">
    <property type="term" value="F:sterol ester esterase activity"/>
    <property type="evidence" value="ECO:0007669"/>
    <property type="project" value="TreeGrafter"/>
</dbReference>